<comment type="similarity">
    <text evidence="1">Belongs to the peptidase C15 family.</text>
</comment>
<accession>A0A2T2WZY6</accession>
<evidence type="ECO:0000256" key="5">
    <source>
        <dbReference type="ARBA" id="ARBA00022801"/>
    </source>
</evidence>
<dbReference type="InterPro" id="IPR000816">
    <property type="entry name" value="Peptidase_C15"/>
</dbReference>
<evidence type="ECO:0000256" key="4">
    <source>
        <dbReference type="ARBA" id="ARBA00022670"/>
    </source>
</evidence>
<dbReference type="EMBL" id="PXYT01000024">
    <property type="protein sequence ID" value="PSR27797.1"/>
    <property type="molecule type" value="Genomic_DNA"/>
</dbReference>
<evidence type="ECO:0000256" key="6">
    <source>
        <dbReference type="ARBA" id="ARBA00022807"/>
    </source>
</evidence>
<dbReference type="Gene3D" id="3.40.630.20">
    <property type="entry name" value="Peptidase C15, pyroglutamyl peptidase I-like"/>
    <property type="match status" value="1"/>
</dbReference>
<name>A0A2T2WZY6_9FIRM</name>
<evidence type="ECO:0000256" key="7">
    <source>
        <dbReference type="ARBA" id="ARBA00030836"/>
    </source>
</evidence>
<dbReference type="Pfam" id="PF01470">
    <property type="entry name" value="Peptidase_C15"/>
    <property type="match status" value="1"/>
</dbReference>
<sequence>MILVTYFDPFGGHIANVSQEVATRLPRCDDVAIRELRTARRDVEKQLPQWIAEIEPNAILGLGQAQGRSVPTLERIGINLIDSQTPDNRQEIHRDDPIVFGGPSAYFSTLPLRRILDAVRHQGLPIDLSLSAGSFMCNQALYLMRHSAPDIPAGFLHLPLLPAQAAQTSHTPSMALNDQLTVVRITLDTITTWLRTRQHV</sequence>
<dbReference type="InterPro" id="IPR036440">
    <property type="entry name" value="Peptidase_C15-like_sf"/>
</dbReference>
<dbReference type="CDD" id="cd00501">
    <property type="entry name" value="Peptidase_C15"/>
    <property type="match status" value="1"/>
</dbReference>
<dbReference type="PIRSF" id="PIRSF015592">
    <property type="entry name" value="Prld-crbxl_pptds"/>
    <property type="match status" value="1"/>
</dbReference>
<proteinExistence type="inferred from homology"/>
<dbReference type="PANTHER" id="PTHR23402:SF1">
    <property type="entry name" value="PYROGLUTAMYL-PEPTIDASE I"/>
    <property type="match status" value="1"/>
</dbReference>
<organism evidence="9 10">
    <name type="scientific">Sulfobacillus benefaciens</name>
    <dbReference type="NCBI Taxonomy" id="453960"/>
    <lineage>
        <taxon>Bacteria</taxon>
        <taxon>Bacillati</taxon>
        <taxon>Bacillota</taxon>
        <taxon>Clostridia</taxon>
        <taxon>Eubacteriales</taxon>
        <taxon>Clostridiales Family XVII. Incertae Sedis</taxon>
        <taxon>Sulfobacillus</taxon>
    </lineage>
</organism>
<dbReference type="GO" id="GO:0016920">
    <property type="term" value="F:pyroglutamyl-peptidase activity"/>
    <property type="evidence" value="ECO:0007669"/>
    <property type="project" value="InterPro"/>
</dbReference>
<dbReference type="Proteomes" id="UP000242699">
    <property type="component" value="Unassembled WGS sequence"/>
</dbReference>
<dbReference type="PRINTS" id="PR00706">
    <property type="entry name" value="PYROGLUPTASE"/>
</dbReference>
<keyword evidence="5 9" id="KW-0378">Hydrolase</keyword>
<dbReference type="GO" id="GO:0006508">
    <property type="term" value="P:proteolysis"/>
    <property type="evidence" value="ECO:0007669"/>
    <property type="project" value="UniProtKB-KW"/>
</dbReference>
<evidence type="ECO:0000256" key="8">
    <source>
        <dbReference type="ARBA" id="ARBA00031559"/>
    </source>
</evidence>
<comment type="caution">
    <text evidence="9">The sequence shown here is derived from an EMBL/GenBank/DDBJ whole genome shotgun (WGS) entry which is preliminary data.</text>
</comment>
<protein>
    <recommendedName>
        <fullName evidence="2">Pyrrolidone-carboxylate peptidase</fullName>
    </recommendedName>
    <alternativeName>
        <fullName evidence="7">5-oxoprolyl-peptidase</fullName>
    </alternativeName>
    <alternativeName>
        <fullName evidence="8">Pyroglutamyl-peptidase I</fullName>
    </alternativeName>
</protein>
<reference evidence="9 10" key="1">
    <citation type="journal article" date="2014" name="BMC Genomics">
        <title>Comparison of environmental and isolate Sulfobacillus genomes reveals diverse carbon, sulfur, nitrogen, and hydrogen metabolisms.</title>
        <authorList>
            <person name="Justice N.B."/>
            <person name="Norman A."/>
            <person name="Brown C.T."/>
            <person name="Singh A."/>
            <person name="Thomas B.C."/>
            <person name="Banfield J.F."/>
        </authorList>
    </citation>
    <scope>NUCLEOTIDE SEQUENCE [LARGE SCALE GENOMIC DNA]</scope>
    <source>
        <strain evidence="9">AMDSBA1</strain>
    </source>
</reference>
<dbReference type="AlphaFoldDB" id="A0A2T2WZY6"/>
<keyword evidence="3" id="KW-0963">Cytoplasm</keyword>
<evidence type="ECO:0000256" key="2">
    <source>
        <dbReference type="ARBA" id="ARBA00019191"/>
    </source>
</evidence>
<dbReference type="GO" id="GO:0005829">
    <property type="term" value="C:cytosol"/>
    <property type="evidence" value="ECO:0007669"/>
    <property type="project" value="InterPro"/>
</dbReference>
<keyword evidence="4" id="KW-0645">Protease</keyword>
<gene>
    <name evidence="9" type="ORF">C7B43_11430</name>
</gene>
<evidence type="ECO:0000256" key="1">
    <source>
        <dbReference type="ARBA" id="ARBA00006641"/>
    </source>
</evidence>
<dbReference type="SUPFAM" id="SSF53182">
    <property type="entry name" value="Pyrrolidone carboxyl peptidase (pyroglutamate aminopeptidase)"/>
    <property type="match status" value="1"/>
</dbReference>
<dbReference type="PANTHER" id="PTHR23402">
    <property type="entry name" value="PROTEASE FAMILY C15 PYROGLUTAMYL-PEPTIDASE I-RELATED"/>
    <property type="match status" value="1"/>
</dbReference>
<keyword evidence="6" id="KW-0788">Thiol protease</keyword>
<dbReference type="InterPro" id="IPR016125">
    <property type="entry name" value="Peptidase_C15-like"/>
</dbReference>
<evidence type="ECO:0000313" key="9">
    <source>
        <dbReference type="EMBL" id="PSR27797.1"/>
    </source>
</evidence>
<evidence type="ECO:0000313" key="10">
    <source>
        <dbReference type="Proteomes" id="UP000242699"/>
    </source>
</evidence>
<evidence type="ECO:0000256" key="3">
    <source>
        <dbReference type="ARBA" id="ARBA00022490"/>
    </source>
</evidence>